<proteinExistence type="predicted"/>
<organism evidence="3 4">
    <name type="scientific">Sphingomonas colocasiae</name>
    <dbReference type="NCBI Taxonomy" id="1848973"/>
    <lineage>
        <taxon>Bacteria</taxon>
        <taxon>Pseudomonadati</taxon>
        <taxon>Pseudomonadota</taxon>
        <taxon>Alphaproteobacteria</taxon>
        <taxon>Sphingomonadales</taxon>
        <taxon>Sphingomonadaceae</taxon>
        <taxon>Sphingomonas</taxon>
    </lineage>
</organism>
<evidence type="ECO:0000313" key="4">
    <source>
        <dbReference type="Proteomes" id="UP000706039"/>
    </source>
</evidence>
<evidence type="ECO:0000256" key="1">
    <source>
        <dbReference type="SAM" id="MobiDB-lite"/>
    </source>
</evidence>
<keyword evidence="2" id="KW-0472">Membrane</keyword>
<evidence type="ECO:0000256" key="2">
    <source>
        <dbReference type="SAM" id="Phobius"/>
    </source>
</evidence>
<dbReference type="EMBL" id="JAINVV010000006">
    <property type="protein sequence ID" value="MBY8823601.1"/>
    <property type="molecule type" value="Genomic_DNA"/>
</dbReference>
<accession>A0ABS7PQJ2</accession>
<sequence>MWGVIVPALAAAGFACFFAACIWLVRLFLIAPTGYQDRDGFHLGDQGSDADLPLAGLLDHVRRGELATMVSGEMSIDRDSIVAGARRAGHTHRQSPKRPQRDAAADSAAKRLSKIGARPPKA</sequence>
<keyword evidence="2" id="KW-0812">Transmembrane</keyword>
<protein>
    <submittedName>
        <fullName evidence="3">Uncharacterized protein</fullName>
    </submittedName>
</protein>
<dbReference type="RefSeq" id="WP_222990697.1">
    <property type="nucleotide sequence ID" value="NZ_JAINVV010000006.1"/>
</dbReference>
<evidence type="ECO:0000313" key="3">
    <source>
        <dbReference type="EMBL" id="MBY8823601.1"/>
    </source>
</evidence>
<comment type="caution">
    <text evidence="3">The sequence shown here is derived from an EMBL/GenBank/DDBJ whole genome shotgun (WGS) entry which is preliminary data.</text>
</comment>
<gene>
    <name evidence="3" type="ORF">K7G82_14955</name>
</gene>
<reference evidence="3 4" key="1">
    <citation type="submission" date="2021-08" db="EMBL/GenBank/DDBJ databases">
        <authorList>
            <person name="Tuo L."/>
        </authorList>
    </citation>
    <scope>NUCLEOTIDE SEQUENCE [LARGE SCALE GENOMIC DNA]</scope>
    <source>
        <strain evidence="3 4">JCM 31229</strain>
    </source>
</reference>
<feature type="transmembrane region" description="Helical" evidence="2">
    <location>
        <begin position="6"/>
        <end position="29"/>
    </location>
</feature>
<feature type="compositionally biased region" description="Basic residues" evidence="1">
    <location>
        <begin position="87"/>
        <end position="98"/>
    </location>
</feature>
<dbReference type="Proteomes" id="UP000706039">
    <property type="component" value="Unassembled WGS sequence"/>
</dbReference>
<keyword evidence="2" id="KW-1133">Transmembrane helix</keyword>
<keyword evidence="4" id="KW-1185">Reference proteome</keyword>
<feature type="region of interest" description="Disordered" evidence="1">
    <location>
        <begin position="85"/>
        <end position="122"/>
    </location>
</feature>
<name>A0ABS7PQJ2_9SPHN</name>